<proteinExistence type="predicted"/>
<dbReference type="EMBL" id="CP001618">
    <property type="protein sequence ID" value="ACQ78592.1"/>
    <property type="molecule type" value="Genomic_DNA"/>
</dbReference>
<evidence type="ECO:0000313" key="3">
    <source>
        <dbReference type="Proteomes" id="UP000007962"/>
    </source>
</evidence>
<dbReference type="KEGG" id="bcv:Bcav_0328"/>
<keyword evidence="1" id="KW-0732">Signal</keyword>
<protein>
    <recommendedName>
        <fullName evidence="4">Lipoprotein</fullName>
    </recommendedName>
</protein>
<dbReference type="Proteomes" id="UP000007962">
    <property type="component" value="Chromosome"/>
</dbReference>
<evidence type="ECO:0000256" key="1">
    <source>
        <dbReference type="SAM" id="SignalP"/>
    </source>
</evidence>
<evidence type="ECO:0008006" key="4">
    <source>
        <dbReference type="Google" id="ProtNLM"/>
    </source>
</evidence>
<dbReference type="PROSITE" id="PS51257">
    <property type="entry name" value="PROKAR_LIPOPROTEIN"/>
    <property type="match status" value="1"/>
</dbReference>
<evidence type="ECO:0000313" key="2">
    <source>
        <dbReference type="EMBL" id="ACQ78592.1"/>
    </source>
</evidence>
<accession>C5BWD4</accession>
<dbReference type="AlphaFoldDB" id="C5BWD4"/>
<gene>
    <name evidence="2" type="ordered locus">Bcav_0328</name>
</gene>
<dbReference type="HOGENOM" id="CLU_1607649_0_0_11"/>
<feature type="chain" id="PRO_5039131485" description="Lipoprotein" evidence="1">
    <location>
        <begin position="26"/>
        <end position="165"/>
    </location>
</feature>
<reference evidence="2 3" key="1">
    <citation type="journal article" date="2009" name="Stand. Genomic Sci.">
        <title>Complete genome sequence of Beutenbergia cavernae type strain (HKI 0122).</title>
        <authorList>
            <person name="Land M."/>
            <person name="Pukall R."/>
            <person name="Abt B."/>
            <person name="Goker M."/>
            <person name="Rohde M."/>
            <person name="Glavina Del Rio T."/>
            <person name="Tice H."/>
            <person name="Copeland A."/>
            <person name="Cheng J.F."/>
            <person name="Lucas S."/>
            <person name="Chen F."/>
            <person name="Nolan M."/>
            <person name="Bruce D."/>
            <person name="Goodwin L."/>
            <person name="Pitluck S."/>
            <person name="Ivanova N."/>
            <person name="Mavromatis K."/>
            <person name="Ovchinnikova G."/>
            <person name="Pati A."/>
            <person name="Chen A."/>
            <person name="Palaniappan K."/>
            <person name="Hauser L."/>
            <person name="Chang Y.J."/>
            <person name="Jefferies C.C."/>
            <person name="Saunders E."/>
            <person name="Brettin T."/>
            <person name="Detter J.C."/>
            <person name="Han C."/>
            <person name="Chain P."/>
            <person name="Bristow J."/>
            <person name="Eisen J.A."/>
            <person name="Markowitz V."/>
            <person name="Hugenholtz P."/>
            <person name="Kyrpides N.C."/>
            <person name="Klenk H.P."/>
            <person name="Lapidus A."/>
        </authorList>
    </citation>
    <scope>NUCLEOTIDE SEQUENCE [LARGE SCALE GENOMIC DNA]</scope>
    <source>
        <strain evidence="3">ATCC BAA-8 / DSM 12333 / NBRC 16432</strain>
    </source>
</reference>
<name>C5BWD4_BEUC1</name>
<organism evidence="2 3">
    <name type="scientific">Beutenbergia cavernae (strain ATCC BAA-8 / DSM 12333 / CCUG 43141 / JCM 11478 / NBRC 16432 / NCIMB 13614 / HKI 0122)</name>
    <dbReference type="NCBI Taxonomy" id="471853"/>
    <lineage>
        <taxon>Bacteria</taxon>
        <taxon>Bacillati</taxon>
        <taxon>Actinomycetota</taxon>
        <taxon>Actinomycetes</taxon>
        <taxon>Micrococcales</taxon>
        <taxon>Beutenbergiaceae</taxon>
        <taxon>Beutenbergia</taxon>
    </lineage>
</organism>
<sequence>MVRPMQAWFRIVSVMALAVAAFATAGCGPGGTPFDEAEAGDCLGDTGDTDTDDLRVTDCAEADARWTVLGQVEGAGADACADLPDTDVIISAADDSTSTCVRFRAAEGDCVWTDLSGYANCEEDSGYQLAAIVEAAADDTGCPEDTAQSRIYSDGVVYCWVQHSV</sequence>
<dbReference type="STRING" id="471853.Bcav_0328"/>
<keyword evidence="3" id="KW-1185">Reference proteome</keyword>
<feature type="signal peptide" evidence="1">
    <location>
        <begin position="1"/>
        <end position="25"/>
    </location>
</feature>